<evidence type="ECO:0000256" key="2">
    <source>
        <dbReference type="SAM" id="Phobius"/>
    </source>
</evidence>
<keyword evidence="2" id="KW-1133">Transmembrane helix</keyword>
<feature type="transmembrane region" description="Helical" evidence="2">
    <location>
        <begin position="109"/>
        <end position="128"/>
    </location>
</feature>
<protein>
    <submittedName>
        <fullName evidence="3">Uncharacterized protein</fullName>
    </submittedName>
</protein>
<accession>A0A930W1F8</accession>
<reference evidence="3" key="1">
    <citation type="submission" date="2020-04" db="EMBL/GenBank/DDBJ databases">
        <title>Deep metagenomics examines the oral microbiome during advanced dental caries in children, revealing novel taxa and co-occurrences with host molecules.</title>
        <authorList>
            <person name="Baker J.L."/>
            <person name="Morton J.T."/>
            <person name="Dinis M."/>
            <person name="Alvarez R."/>
            <person name="Tran N.C."/>
            <person name="Knight R."/>
            <person name="Edlund A."/>
        </authorList>
    </citation>
    <scope>NUCLEOTIDE SEQUENCE</scope>
    <source>
        <strain evidence="3">JCVI_38_bin.5</strain>
    </source>
</reference>
<organism evidence="3 4">
    <name type="scientific">Lancefieldella rimae</name>
    <dbReference type="NCBI Taxonomy" id="1383"/>
    <lineage>
        <taxon>Bacteria</taxon>
        <taxon>Bacillati</taxon>
        <taxon>Actinomycetota</taxon>
        <taxon>Coriobacteriia</taxon>
        <taxon>Coriobacteriales</taxon>
        <taxon>Atopobiaceae</taxon>
        <taxon>Lancefieldella</taxon>
    </lineage>
</organism>
<keyword evidence="2" id="KW-0812">Transmembrane</keyword>
<proteinExistence type="predicted"/>
<evidence type="ECO:0000313" key="4">
    <source>
        <dbReference type="Proteomes" id="UP000698335"/>
    </source>
</evidence>
<dbReference type="RefSeq" id="WP_315573319.1">
    <property type="nucleotide sequence ID" value="NZ_CAUTZM010000010.1"/>
</dbReference>
<dbReference type="EMBL" id="JABZGW010000084">
    <property type="protein sequence ID" value="MBF4807612.1"/>
    <property type="molecule type" value="Genomic_DNA"/>
</dbReference>
<evidence type="ECO:0000313" key="3">
    <source>
        <dbReference type="EMBL" id="MBF4807612.1"/>
    </source>
</evidence>
<feature type="transmembrane region" description="Helical" evidence="2">
    <location>
        <begin position="12"/>
        <end position="29"/>
    </location>
</feature>
<sequence>MNTKTNTILRYINVGLCCLLAILFILPVMKLDIVQPNGEYLIHFSIGQFFGFAQLIEDFMKSYSATQSLNGQSLILFANAAKELYMLIFFLILPLVGILLSLLPRTIKVSWLTGVVALICLVCFSVFYHQIDSNISAFNAQMNGFYTMNSYQRSGYSYVLSVAPYGYLYVLLCLASVVVSIVLFIKREKPVAVQVLVDPTTGKVVGSVPVAVPGAPVQTTAPVTTPATPVVPTVPTITTAQPQTAQTEAPMPVSAPAQPQTGAPTPTPSPDSHVSPQPPIPGAPSNE</sequence>
<evidence type="ECO:0000256" key="1">
    <source>
        <dbReference type="SAM" id="MobiDB-lite"/>
    </source>
</evidence>
<comment type="caution">
    <text evidence="3">The sequence shown here is derived from an EMBL/GenBank/DDBJ whole genome shotgun (WGS) entry which is preliminary data.</text>
</comment>
<gene>
    <name evidence="3" type="ORF">HXK26_02805</name>
</gene>
<dbReference type="Proteomes" id="UP000698335">
    <property type="component" value="Unassembled WGS sequence"/>
</dbReference>
<feature type="compositionally biased region" description="Pro residues" evidence="1">
    <location>
        <begin position="276"/>
        <end position="287"/>
    </location>
</feature>
<keyword evidence="2" id="KW-0472">Membrane</keyword>
<dbReference type="AlphaFoldDB" id="A0A930W1F8"/>
<feature type="transmembrane region" description="Helical" evidence="2">
    <location>
        <begin position="84"/>
        <end position="102"/>
    </location>
</feature>
<feature type="transmembrane region" description="Helical" evidence="2">
    <location>
        <begin position="166"/>
        <end position="185"/>
    </location>
</feature>
<name>A0A930W1F8_9ACTN</name>
<feature type="compositionally biased region" description="Low complexity" evidence="1">
    <location>
        <begin position="241"/>
        <end position="264"/>
    </location>
</feature>
<feature type="region of interest" description="Disordered" evidence="1">
    <location>
        <begin position="241"/>
        <end position="287"/>
    </location>
</feature>